<dbReference type="GO" id="GO:0047874">
    <property type="term" value="F:dolichyldiphosphatase activity"/>
    <property type="evidence" value="ECO:0007669"/>
    <property type="project" value="TreeGrafter"/>
</dbReference>
<evidence type="ECO:0008006" key="4">
    <source>
        <dbReference type="Google" id="ProtNLM"/>
    </source>
</evidence>
<evidence type="ECO:0000313" key="3">
    <source>
        <dbReference type="Proteomes" id="UP001417504"/>
    </source>
</evidence>
<comment type="caution">
    <text evidence="2">The sequence shown here is derived from an EMBL/GenBank/DDBJ whole genome shotgun (WGS) entry which is preliminary data.</text>
</comment>
<dbReference type="SUPFAM" id="SSF48317">
    <property type="entry name" value="Acid phosphatase/Vanadium-dependent haloperoxidase"/>
    <property type="match status" value="1"/>
</dbReference>
<keyword evidence="1" id="KW-0378">Hydrolase</keyword>
<dbReference type="Proteomes" id="UP001417504">
    <property type="component" value="Unassembled WGS sequence"/>
</dbReference>
<evidence type="ECO:0000313" key="2">
    <source>
        <dbReference type="EMBL" id="KAK9129823.1"/>
    </source>
</evidence>
<organism evidence="2 3">
    <name type="scientific">Stephania japonica</name>
    <dbReference type="NCBI Taxonomy" id="461633"/>
    <lineage>
        <taxon>Eukaryota</taxon>
        <taxon>Viridiplantae</taxon>
        <taxon>Streptophyta</taxon>
        <taxon>Embryophyta</taxon>
        <taxon>Tracheophyta</taxon>
        <taxon>Spermatophyta</taxon>
        <taxon>Magnoliopsida</taxon>
        <taxon>Ranunculales</taxon>
        <taxon>Menispermaceae</taxon>
        <taxon>Menispermoideae</taxon>
        <taxon>Cissampelideae</taxon>
        <taxon>Stephania</taxon>
    </lineage>
</organism>
<evidence type="ECO:0000256" key="1">
    <source>
        <dbReference type="ARBA" id="ARBA00022801"/>
    </source>
</evidence>
<dbReference type="GO" id="GO:0005789">
    <property type="term" value="C:endoplasmic reticulum membrane"/>
    <property type="evidence" value="ECO:0007669"/>
    <property type="project" value="TreeGrafter"/>
</dbReference>
<keyword evidence="3" id="KW-1185">Reference proteome</keyword>
<dbReference type="InterPro" id="IPR036938">
    <property type="entry name" value="PAP2/HPO_sf"/>
</dbReference>
<dbReference type="GO" id="GO:0006487">
    <property type="term" value="P:protein N-linked glycosylation"/>
    <property type="evidence" value="ECO:0007669"/>
    <property type="project" value="TreeGrafter"/>
</dbReference>
<dbReference type="PANTHER" id="PTHR11247">
    <property type="entry name" value="PALMITOYL-PROTEIN THIOESTERASE/DOLICHYLDIPHOSPHATASE 1"/>
    <property type="match status" value="1"/>
</dbReference>
<gene>
    <name evidence="2" type="ORF">Sjap_010310</name>
</gene>
<protein>
    <recommendedName>
        <fullName evidence="4">Dolichyldiphosphatase</fullName>
    </recommendedName>
</protein>
<dbReference type="AlphaFoldDB" id="A0AAP0J9C7"/>
<sequence length="216" mass="23517">MTMSLSTCSFNSTLPPHPFARFDFSFARPVWFSRCVVSSKNRFLGGCFSSKPMSGWVEISPLRGGSSSDGVEGVGALEKDDVLIDGQMDFSPDLASGGLQSTLNRLSKWIVAILFGAYVIWRHDAEAMWAVTGSIVNVLLSIVLKHTLKQERPVSTSESDHGMPSSHAQSLLYAAVFTVLSYQWITGTESNQGIDGKRLDPDGLIPFKSADLHQGN</sequence>
<dbReference type="PANTHER" id="PTHR11247:SF40">
    <property type="entry name" value="LIPID PHOSPHATE PHOSPHATASE EPSILON 1, CHLOROPLASTIC"/>
    <property type="match status" value="1"/>
</dbReference>
<dbReference type="EMBL" id="JBBNAE010000004">
    <property type="protein sequence ID" value="KAK9129823.1"/>
    <property type="molecule type" value="Genomic_DNA"/>
</dbReference>
<proteinExistence type="predicted"/>
<name>A0AAP0J9C7_9MAGN</name>
<reference evidence="2 3" key="1">
    <citation type="submission" date="2024-01" db="EMBL/GenBank/DDBJ databases">
        <title>Genome assemblies of Stephania.</title>
        <authorList>
            <person name="Yang L."/>
        </authorList>
    </citation>
    <scope>NUCLEOTIDE SEQUENCE [LARGE SCALE GENOMIC DNA]</scope>
    <source>
        <strain evidence="2">QJT</strain>
        <tissue evidence="2">Leaf</tissue>
    </source>
</reference>
<accession>A0AAP0J9C7</accession>
<dbReference type="GO" id="GO:0008610">
    <property type="term" value="P:lipid biosynthetic process"/>
    <property type="evidence" value="ECO:0007669"/>
    <property type="project" value="TreeGrafter"/>
</dbReference>